<dbReference type="RefSeq" id="WP_052018669.1">
    <property type="nucleotide sequence ID" value="NZ_JFHN01000023.1"/>
</dbReference>
<sequence length="59" mass="6945">MDIQELTRKLKDKTISYTTEETKQILINAKVLVKDGSYNPDMFSEDLVKRSQEAIKRRK</sequence>
<accession>A0A014NBL3</accession>
<evidence type="ECO:0000313" key="1">
    <source>
        <dbReference type="EMBL" id="EXU76758.1"/>
    </source>
</evidence>
<proteinExistence type="predicted"/>
<keyword evidence="2" id="KW-1185">Reference proteome</keyword>
<dbReference type="EMBL" id="JFHN01000023">
    <property type="protein sequence ID" value="EXU76758.1"/>
    <property type="molecule type" value="Genomic_DNA"/>
</dbReference>
<organism evidence="1 2">
    <name type="scientific">Erwinia mallotivora</name>
    <dbReference type="NCBI Taxonomy" id="69222"/>
    <lineage>
        <taxon>Bacteria</taxon>
        <taxon>Pseudomonadati</taxon>
        <taxon>Pseudomonadota</taxon>
        <taxon>Gammaproteobacteria</taxon>
        <taxon>Enterobacterales</taxon>
        <taxon>Erwiniaceae</taxon>
        <taxon>Erwinia</taxon>
    </lineage>
</organism>
<dbReference type="STRING" id="69222.BG55_03800"/>
<dbReference type="Proteomes" id="UP000019918">
    <property type="component" value="Unassembled WGS sequence"/>
</dbReference>
<dbReference type="AlphaFoldDB" id="A0A014NBL3"/>
<evidence type="ECO:0000313" key="2">
    <source>
        <dbReference type="Proteomes" id="UP000019918"/>
    </source>
</evidence>
<comment type="caution">
    <text evidence="1">The sequence shown here is derived from an EMBL/GenBank/DDBJ whole genome shotgun (WGS) entry which is preliminary data.</text>
</comment>
<name>A0A014NBL3_9GAMM</name>
<gene>
    <name evidence="1" type="ORF">BG55_03800</name>
</gene>
<reference evidence="1 2" key="1">
    <citation type="submission" date="2014-02" db="EMBL/GenBank/DDBJ databases">
        <title>Draft genome of Erwinia mallotivora strain BT-MARDI, a papaya dieback pathogen.</title>
        <authorList>
            <person name="Redzuan R."/>
            <person name="Abu Bakar N."/>
            <person name="Badrun R."/>
            <person name="Mohd Raih M.F."/>
            <person name="Rozano L."/>
            <person name="Mat Amin N."/>
        </authorList>
    </citation>
    <scope>NUCLEOTIDE SEQUENCE [LARGE SCALE GENOMIC DNA]</scope>
    <source>
        <strain evidence="1 2">BT-MARDI</strain>
    </source>
</reference>
<protein>
    <submittedName>
        <fullName evidence="1">Uncharacterized protein</fullName>
    </submittedName>
</protein>